<evidence type="ECO:0000256" key="5">
    <source>
        <dbReference type="ARBA" id="ARBA00022771"/>
    </source>
</evidence>
<evidence type="ECO:0000256" key="2">
    <source>
        <dbReference type="ARBA" id="ARBA00005235"/>
    </source>
</evidence>
<dbReference type="Proteomes" id="UP000121874">
    <property type="component" value="Genome"/>
</dbReference>
<comment type="subcellular location">
    <subcellularLocation>
        <location evidence="8">Host cytoplasm</location>
    </subcellularLocation>
    <subcellularLocation>
        <location evidence="8">Host nucleus</location>
    </subcellularLocation>
</comment>
<evidence type="ECO:0000256" key="1">
    <source>
        <dbReference type="ARBA" id="ARBA00002104"/>
    </source>
</evidence>
<evidence type="ECO:0000256" key="6">
    <source>
        <dbReference type="ARBA" id="ARBA00022833"/>
    </source>
</evidence>
<keyword evidence="6" id="KW-0862">Zinc</keyword>
<feature type="region of interest" description="Disordered" evidence="9">
    <location>
        <begin position="1"/>
        <end position="25"/>
    </location>
</feature>
<evidence type="ECO:0000313" key="13">
    <source>
        <dbReference type="Proteomes" id="UP000121874"/>
    </source>
</evidence>
<dbReference type="InterPro" id="IPR002597">
    <property type="entry name" value="Herpes_env"/>
</dbReference>
<dbReference type="GO" id="GO:0030430">
    <property type="term" value="C:host cell cytoplasm"/>
    <property type="evidence" value="ECO:0007669"/>
    <property type="project" value="UniProtKB-SubCell"/>
</dbReference>
<comment type="similarity">
    <text evidence="2 8">Belongs to the herpesviridae UL32 protein family.</text>
</comment>
<dbReference type="GO" id="GO:0019031">
    <property type="term" value="C:viral envelope"/>
    <property type="evidence" value="ECO:0007669"/>
    <property type="project" value="InterPro"/>
</dbReference>
<dbReference type="GO" id="GO:0008270">
    <property type="term" value="F:zinc ion binding"/>
    <property type="evidence" value="ECO:0007669"/>
    <property type="project" value="UniProtKB-KW"/>
</dbReference>
<comment type="function">
    <text evidence="1 8">Plays a role in efficient localization of neo-synthesized capsids to nuclear replication compartments, thereby controlling cleavage and packaging of virus genomic DNA.</text>
</comment>
<evidence type="ECO:0000256" key="3">
    <source>
        <dbReference type="ARBA" id="ARBA00022562"/>
    </source>
</evidence>
<dbReference type="EMBL" id="MH709339">
    <property type="protein sequence ID" value="QCA44915.1"/>
    <property type="molecule type" value="Genomic_DNA"/>
</dbReference>
<keyword evidence="3 8" id="KW-1048">Host nucleus</keyword>
<gene>
    <name evidence="10" type="primary">ORF26</name>
</gene>
<reference evidence="12" key="3">
    <citation type="submission" date="2018-08" db="EMBL/GenBank/DDBJ databases">
        <title>Analysis of the reiteration regions (R1 to R5) of varicella-zoster virus.</title>
        <authorList>
            <person name="Depledge D.P."/>
            <person name="Jensen N.J."/>
            <person name="Breuer J."/>
            <person name="Schmid S."/>
        </authorList>
    </citation>
    <scope>NUCLEOTIDE SEQUENCE</scope>
    <source>
        <strain evidence="12">KPZ13-032</strain>
    </source>
</reference>
<name>A0A075X1G8_HHV3</name>
<reference evidence="10 13" key="1">
    <citation type="submission" date="2014-04" db="EMBL/GenBank/DDBJ databases">
        <title>Molecular Analysis of Varicella-Zoster Viruses Isolated from Korean Patients.</title>
        <authorList>
            <person name="Kim J.I."/>
            <person name="Ji G.Y."/>
            <person name="Park H.S."/>
            <person name="Lee C.H."/>
        </authorList>
    </citation>
    <scope>NUCLEOTIDE SEQUENCE [LARGE SCALE GENOMIC DNA]</scope>
    <source>
        <strain evidence="10">YC01</strain>
    </source>
</reference>
<dbReference type="EMBL" id="KU926317">
    <property type="protein sequence ID" value="ANS13342.1"/>
    <property type="molecule type" value="Genomic_DNA"/>
</dbReference>
<proteinExistence type="inferred from homology"/>
<dbReference type="Pfam" id="PF01673">
    <property type="entry name" value="Herpes_env"/>
    <property type="match status" value="1"/>
</dbReference>
<dbReference type="EMBL" id="KJ767491">
    <property type="protein sequence ID" value="AIH07063.1"/>
    <property type="molecule type" value="Genomic_DNA"/>
</dbReference>
<keyword evidence="4" id="KW-0479">Metal-binding</keyword>
<dbReference type="PROSITE" id="PS51988">
    <property type="entry name" value="HERPESVIRUS_UL32"/>
    <property type="match status" value="1"/>
</dbReference>
<organism evidence="10 13">
    <name type="scientific">Human herpesvirus 3</name>
    <name type="common">HHV-3</name>
    <name type="synonym">Varicella-zoster virus</name>
    <dbReference type="NCBI Taxonomy" id="10335"/>
    <lineage>
        <taxon>Viruses</taxon>
        <taxon>Duplodnaviria</taxon>
        <taxon>Heunggongvirae</taxon>
        <taxon>Peploviricota</taxon>
        <taxon>Herviviricetes</taxon>
        <taxon>Herpesvirales</taxon>
        <taxon>Orthoherpesviridae</taxon>
        <taxon>Alphaherpesvirinae</taxon>
        <taxon>Varicellovirus</taxon>
        <taxon>Varicellovirus humanalpha3</taxon>
    </lineage>
</organism>
<evidence type="ECO:0000256" key="8">
    <source>
        <dbReference type="RuleBase" id="RU364029"/>
    </source>
</evidence>
<evidence type="ECO:0000256" key="9">
    <source>
        <dbReference type="SAM" id="MobiDB-lite"/>
    </source>
</evidence>
<keyword evidence="7 8" id="KW-1035">Host cytoplasm</keyword>
<protein>
    <recommendedName>
        <fullName evidence="8">Packaging protein UL32</fullName>
    </recommendedName>
</protein>
<reference evidence="11" key="2">
    <citation type="journal article" date="2016" name="Virology">
        <title>Analysis of single nucleotide polymorphism among Varicella-Zoster Virus and identification of vaccine-specific sites.</title>
        <authorList>
            <person name="Jeon J.S."/>
            <person name="Won Y.H."/>
            <person name="Kim I.K."/>
            <person name="Ahn J.H."/>
            <person name="Shin O.S."/>
            <person name="Kim J.H."/>
            <person name="Lee C.H."/>
        </authorList>
    </citation>
    <scope>NUCLEOTIDE SEQUENCE</scope>
    <source>
        <strain evidence="11">YC01</strain>
    </source>
</reference>
<organismHost>
    <name type="scientific">Homo sapiens</name>
    <name type="common">Human</name>
    <dbReference type="NCBI Taxonomy" id="9606"/>
</organismHost>
<evidence type="ECO:0000313" key="12">
    <source>
        <dbReference type="EMBL" id="QCA44915.1"/>
    </source>
</evidence>
<dbReference type="GO" id="GO:0042025">
    <property type="term" value="C:host cell nucleus"/>
    <property type="evidence" value="ECO:0007669"/>
    <property type="project" value="UniProtKB-SubCell"/>
</dbReference>
<evidence type="ECO:0000256" key="4">
    <source>
        <dbReference type="ARBA" id="ARBA00022723"/>
    </source>
</evidence>
<evidence type="ECO:0000313" key="11">
    <source>
        <dbReference type="EMBL" id="ANS13194.1"/>
    </source>
</evidence>
<dbReference type="EMBL" id="KU926318">
    <property type="protein sequence ID" value="ANS13415.1"/>
    <property type="molecule type" value="Genomic_DNA"/>
</dbReference>
<evidence type="ECO:0000256" key="7">
    <source>
        <dbReference type="ARBA" id="ARBA00023200"/>
    </source>
</evidence>
<accession>A0A075X1G8</accession>
<sequence>MDRVESEEPMDGFESPVFSENTSSNSGWCSDAFSDSYIAYNPALLLKNDLLFSELLFASHLINVPRAIENNVTYEASSAVGVDNEMTSSTTEFIEEIGDVLALDRACLVCRTLDLYKRKFGLTPEWVADYAMLCMKSLASPPCAVVTFSAAFEFVYLMDRYYLCRYNVTLVGSFARRTLSLLDIQRHFFLHVCFRTDGGLPGIRPPPGKEMANKVRYSNYSFFVQAVVRAALLSISTSRLDETETRKSFYFNQDGLTGGPQPLAAALANWKDCARMVDCSSSEHRTSGMITCAERALKEDIEFEDILIDKLKKSSYVEAAWGYADLALLLLSGIATWNVDERTNCAIETRVGCVKSYWQANRIENSRDVPKQFSKFTSEDACPEVAFGPILLTTLKNAKCRGRTNTECMLCCLLTIGHYWIALRQFKRDILAYSANNTSLFDCIEPVINAWSLDNPIKLKFPFNDEGRFITIVKAAGSEAVYKHLFCDLLCALSELQTNPKILFAHPTTADKEVLELYKAQLAAQNRFEGRVCAGLWTLAYAFKAYQIFPRKPTANAAFIRDGGLMLRRHAISLVSLEHTLSKYV</sequence>
<keyword evidence="5" id="KW-0863">Zinc-finger</keyword>
<evidence type="ECO:0000313" key="10">
    <source>
        <dbReference type="EMBL" id="AIH07063.1"/>
    </source>
</evidence>
<dbReference type="EMBL" id="KU926316">
    <property type="protein sequence ID" value="ANS13268.1"/>
    <property type="molecule type" value="Genomic_DNA"/>
</dbReference>
<dbReference type="EMBL" id="KU926315">
    <property type="protein sequence ID" value="ANS13194.1"/>
    <property type="molecule type" value="Genomic_DNA"/>
</dbReference>